<dbReference type="EMBL" id="UINC01204002">
    <property type="protein sequence ID" value="SVE24521.1"/>
    <property type="molecule type" value="Genomic_DNA"/>
</dbReference>
<organism evidence="1">
    <name type="scientific">marine metagenome</name>
    <dbReference type="NCBI Taxonomy" id="408172"/>
    <lineage>
        <taxon>unclassified sequences</taxon>
        <taxon>metagenomes</taxon>
        <taxon>ecological metagenomes</taxon>
    </lineage>
</organism>
<protein>
    <submittedName>
        <fullName evidence="1">Uncharacterized protein</fullName>
    </submittedName>
</protein>
<sequence>KPNHVKQWMGDSIGYWEDDTLVIETKNMHPQQGFRASLRHVFYLSENAKVIERFTRVSDSEIFYQFSVDDPEVYTQVWTGEMPLKATSNQIYEYACHEGNYSLSNILAGARAKERKE</sequence>
<gene>
    <name evidence="1" type="ORF">METZ01_LOCUS477375</name>
</gene>
<reference evidence="1" key="1">
    <citation type="submission" date="2018-05" db="EMBL/GenBank/DDBJ databases">
        <authorList>
            <person name="Lanie J.A."/>
            <person name="Ng W.-L."/>
            <person name="Kazmierczak K.M."/>
            <person name="Andrzejewski T.M."/>
            <person name="Davidsen T.M."/>
            <person name="Wayne K.J."/>
            <person name="Tettelin H."/>
            <person name="Glass J.I."/>
            <person name="Rusch D."/>
            <person name="Podicherti R."/>
            <person name="Tsui H.-C.T."/>
            <person name="Winkler M.E."/>
        </authorList>
    </citation>
    <scope>NUCLEOTIDE SEQUENCE</scope>
</reference>
<name>A0A383BXC2_9ZZZZ</name>
<dbReference type="AlphaFoldDB" id="A0A383BXC2"/>
<evidence type="ECO:0000313" key="1">
    <source>
        <dbReference type="EMBL" id="SVE24521.1"/>
    </source>
</evidence>
<proteinExistence type="predicted"/>
<accession>A0A383BXC2</accession>
<feature type="non-terminal residue" evidence="1">
    <location>
        <position position="1"/>
    </location>
</feature>